<sequence>MLKIDFLAIIRCEEEKFMKNPMNVENVLKFFENNYGAKFIDINTKKPVLEIIAKNKTEEKSEFDLWLEQQDEETQSAHKMGEI</sequence>
<comment type="caution">
    <text evidence="1">The sequence shown here is derived from an EMBL/GenBank/DDBJ whole genome shotgun (WGS) entry which is preliminary data.</text>
</comment>
<protein>
    <submittedName>
        <fullName evidence="1">Uncharacterized protein</fullName>
    </submittedName>
</protein>
<gene>
    <name evidence="1" type="ORF">COY16_02235</name>
</gene>
<dbReference type="AlphaFoldDB" id="A0A2M7TZS1"/>
<name>A0A2M7TZS1_9BACT</name>
<proteinExistence type="predicted"/>
<accession>A0A2M7TZS1</accession>
<dbReference type="Proteomes" id="UP000228503">
    <property type="component" value="Unassembled WGS sequence"/>
</dbReference>
<organism evidence="1 2">
    <name type="scientific">Candidatus Roizmanbacteria bacterium CG_4_10_14_0_2_um_filter_39_13</name>
    <dbReference type="NCBI Taxonomy" id="1974825"/>
    <lineage>
        <taxon>Bacteria</taxon>
        <taxon>Candidatus Roizmaniibacteriota</taxon>
    </lineage>
</organism>
<evidence type="ECO:0000313" key="2">
    <source>
        <dbReference type="Proteomes" id="UP000228503"/>
    </source>
</evidence>
<evidence type="ECO:0000313" key="1">
    <source>
        <dbReference type="EMBL" id="PIZ63319.1"/>
    </source>
</evidence>
<dbReference type="EMBL" id="PFOB01000026">
    <property type="protein sequence ID" value="PIZ63319.1"/>
    <property type="molecule type" value="Genomic_DNA"/>
</dbReference>
<reference evidence="2" key="1">
    <citation type="submission" date="2017-09" db="EMBL/GenBank/DDBJ databases">
        <title>Depth-based differentiation of microbial function through sediment-hosted aquifers and enrichment of novel symbionts in the deep terrestrial subsurface.</title>
        <authorList>
            <person name="Probst A.J."/>
            <person name="Ladd B."/>
            <person name="Jarett J.K."/>
            <person name="Geller-Mcgrath D.E."/>
            <person name="Sieber C.M.K."/>
            <person name="Emerson J.B."/>
            <person name="Anantharaman K."/>
            <person name="Thomas B.C."/>
            <person name="Malmstrom R."/>
            <person name="Stieglmeier M."/>
            <person name="Klingl A."/>
            <person name="Woyke T."/>
            <person name="Ryan C.M."/>
            <person name="Banfield J.F."/>
        </authorList>
    </citation>
    <scope>NUCLEOTIDE SEQUENCE [LARGE SCALE GENOMIC DNA]</scope>
</reference>